<dbReference type="EMBL" id="SORE01000015">
    <property type="protein sequence ID" value="TDY45069.1"/>
    <property type="molecule type" value="Genomic_DNA"/>
</dbReference>
<protein>
    <submittedName>
        <fullName evidence="1">Uncharacterized protein</fullName>
    </submittedName>
</protein>
<sequence length="213" mass="24016">MSCVSSLRSRRRVLEMPRACANVNERARAGSHRSRCKSPALQNTRLIKHPLCKSKTPRKPWRFALCSRVRHTRGVCLHGLAWRRALRTSLLACARSRSRCGGSSVARSRSRIRSGSSRSCVRSSRSRIRSGCSRCRFRSSSSRCRRSVVASCRSSCVVAALAACSKRHGGQQRCYEEGFLHDHVLLWLKVSNSANLPVMCSNTDPGRWWRRTS</sequence>
<dbReference type="Proteomes" id="UP000295509">
    <property type="component" value="Unassembled WGS sequence"/>
</dbReference>
<evidence type="ECO:0000313" key="1">
    <source>
        <dbReference type="EMBL" id="TDY45069.1"/>
    </source>
</evidence>
<keyword evidence="2" id="KW-1185">Reference proteome</keyword>
<name>A0A4R8LMP5_9BURK</name>
<dbReference type="AlphaFoldDB" id="A0A4R8LMP5"/>
<proteinExistence type="predicted"/>
<organism evidence="1 2">
    <name type="scientific">Paraburkholderia rhizosphaerae</name>
    <dbReference type="NCBI Taxonomy" id="480658"/>
    <lineage>
        <taxon>Bacteria</taxon>
        <taxon>Pseudomonadati</taxon>
        <taxon>Pseudomonadota</taxon>
        <taxon>Betaproteobacteria</taxon>
        <taxon>Burkholderiales</taxon>
        <taxon>Burkholderiaceae</taxon>
        <taxon>Paraburkholderia</taxon>
    </lineage>
</organism>
<accession>A0A4R8LMP5</accession>
<reference evidence="1 2" key="1">
    <citation type="submission" date="2019-03" db="EMBL/GenBank/DDBJ databases">
        <title>Genomic Encyclopedia of Type Strains, Phase III (KMG-III): the genomes of soil and plant-associated and newly described type strains.</title>
        <authorList>
            <person name="Whitman W."/>
        </authorList>
    </citation>
    <scope>NUCLEOTIDE SEQUENCE [LARGE SCALE GENOMIC DNA]</scope>
    <source>
        <strain evidence="1 2">LMG 29544</strain>
    </source>
</reference>
<gene>
    <name evidence="1" type="ORF">BX592_11536</name>
</gene>
<evidence type="ECO:0000313" key="2">
    <source>
        <dbReference type="Proteomes" id="UP000295509"/>
    </source>
</evidence>
<comment type="caution">
    <text evidence="1">The sequence shown here is derived from an EMBL/GenBank/DDBJ whole genome shotgun (WGS) entry which is preliminary data.</text>
</comment>